<dbReference type="EMBL" id="JBFXLT010000036">
    <property type="protein sequence ID" value="KAL2813989.1"/>
    <property type="molecule type" value="Genomic_DNA"/>
</dbReference>
<keyword evidence="8" id="KW-1185">Reference proteome</keyword>
<feature type="region of interest" description="Disordered" evidence="5">
    <location>
        <begin position="641"/>
        <end position="693"/>
    </location>
</feature>
<keyword evidence="3 6" id="KW-1133">Transmembrane helix</keyword>
<feature type="compositionally biased region" description="Polar residues" evidence="5">
    <location>
        <begin position="658"/>
        <end position="669"/>
    </location>
</feature>
<feature type="compositionally biased region" description="Polar residues" evidence="5">
    <location>
        <begin position="418"/>
        <end position="431"/>
    </location>
</feature>
<proteinExistence type="predicted"/>
<keyword evidence="2 6" id="KW-0812">Transmembrane</keyword>
<comment type="subcellular location">
    <subcellularLocation>
        <location evidence="1">Cell membrane</location>
        <topology evidence="1">Multi-pass membrane protein</topology>
    </subcellularLocation>
</comment>
<evidence type="ECO:0000256" key="5">
    <source>
        <dbReference type="SAM" id="MobiDB-lite"/>
    </source>
</evidence>
<feature type="compositionally biased region" description="Low complexity" evidence="5">
    <location>
        <begin position="645"/>
        <end position="657"/>
    </location>
</feature>
<organism evidence="7 8">
    <name type="scientific">Aspergillus granulosus</name>
    <dbReference type="NCBI Taxonomy" id="176169"/>
    <lineage>
        <taxon>Eukaryota</taxon>
        <taxon>Fungi</taxon>
        <taxon>Dikarya</taxon>
        <taxon>Ascomycota</taxon>
        <taxon>Pezizomycotina</taxon>
        <taxon>Eurotiomycetes</taxon>
        <taxon>Eurotiomycetidae</taxon>
        <taxon>Eurotiales</taxon>
        <taxon>Aspergillaceae</taxon>
        <taxon>Aspergillus</taxon>
        <taxon>Aspergillus subgen. Nidulantes</taxon>
    </lineage>
</organism>
<name>A0ABR4HFQ8_9EURO</name>
<protein>
    <submittedName>
        <fullName evidence="7">Uncharacterized protein</fullName>
    </submittedName>
</protein>
<comment type="caution">
    <text evidence="7">The sequence shown here is derived from an EMBL/GenBank/DDBJ whole genome shotgun (WGS) entry which is preliminary data.</text>
</comment>
<feature type="transmembrane region" description="Helical" evidence="6">
    <location>
        <begin position="899"/>
        <end position="919"/>
    </location>
</feature>
<feature type="region of interest" description="Disordered" evidence="5">
    <location>
        <begin position="369"/>
        <end position="441"/>
    </location>
</feature>
<feature type="compositionally biased region" description="Basic and acidic residues" evidence="5">
    <location>
        <begin position="673"/>
        <end position="687"/>
    </location>
</feature>
<dbReference type="Proteomes" id="UP001610334">
    <property type="component" value="Unassembled WGS sequence"/>
</dbReference>
<evidence type="ECO:0000256" key="3">
    <source>
        <dbReference type="ARBA" id="ARBA00022989"/>
    </source>
</evidence>
<gene>
    <name evidence="7" type="ORF">BJX63DRAFT_431627</name>
</gene>
<dbReference type="Pfam" id="PF01544">
    <property type="entry name" value="CorA"/>
    <property type="match status" value="1"/>
</dbReference>
<dbReference type="PANTHER" id="PTHR46494:SF1">
    <property type="entry name" value="CORA FAMILY METAL ION TRANSPORTER (EUROFUNG)"/>
    <property type="match status" value="1"/>
</dbReference>
<reference evidence="7 8" key="1">
    <citation type="submission" date="2024-07" db="EMBL/GenBank/DDBJ databases">
        <title>Section-level genome sequencing and comparative genomics of Aspergillus sections Usti and Cavernicolus.</title>
        <authorList>
            <consortium name="Lawrence Berkeley National Laboratory"/>
            <person name="Nybo J.L."/>
            <person name="Vesth T.C."/>
            <person name="Theobald S."/>
            <person name="Frisvad J.C."/>
            <person name="Larsen T.O."/>
            <person name="Kjaerboelling I."/>
            <person name="Rothschild-Mancinelli K."/>
            <person name="Lyhne E.K."/>
            <person name="Kogle M.E."/>
            <person name="Barry K."/>
            <person name="Clum A."/>
            <person name="Na H."/>
            <person name="Ledsgaard L."/>
            <person name="Lin J."/>
            <person name="Lipzen A."/>
            <person name="Kuo A."/>
            <person name="Riley R."/>
            <person name="Mondo S."/>
            <person name="Labutti K."/>
            <person name="Haridas S."/>
            <person name="Pangalinan J."/>
            <person name="Salamov A.A."/>
            <person name="Simmons B.A."/>
            <person name="Magnuson J.K."/>
            <person name="Chen J."/>
            <person name="Drula E."/>
            <person name="Henrissat B."/>
            <person name="Wiebenga A."/>
            <person name="Lubbers R.J."/>
            <person name="Gomes A.C."/>
            <person name="Makela M.R."/>
            <person name="Stajich J."/>
            <person name="Grigoriev I.V."/>
            <person name="Mortensen U.H."/>
            <person name="De Vries R.P."/>
            <person name="Baker S.E."/>
            <person name="Andersen M.R."/>
        </authorList>
    </citation>
    <scope>NUCLEOTIDE SEQUENCE [LARGE SCALE GENOMIC DNA]</scope>
    <source>
        <strain evidence="7 8">CBS 588.65</strain>
    </source>
</reference>
<feature type="transmembrane region" description="Helical" evidence="6">
    <location>
        <begin position="939"/>
        <end position="958"/>
    </location>
</feature>
<evidence type="ECO:0000256" key="2">
    <source>
        <dbReference type="ARBA" id="ARBA00022692"/>
    </source>
</evidence>
<dbReference type="InterPro" id="IPR002523">
    <property type="entry name" value="MgTranspt_CorA/ZnTranspt_ZntB"/>
</dbReference>
<dbReference type="PANTHER" id="PTHR46494">
    <property type="entry name" value="CORA FAMILY METAL ION TRANSPORTER (EUROFUNG)"/>
    <property type="match status" value="1"/>
</dbReference>
<evidence type="ECO:0000256" key="4">
    <source>
        <dbReference type="ARBA" id="ARBA00023136"/>
    </source>
</evidence>
<accession>A0ABR4HFQ8</accession>
<keyword evidence="4 6" id="KW-0472">Membrane</keyword>
<evidence type="ECO:0000256" key="1">
    <source>
        <dbReference type="ARBA" id="ARBA00004651"/>
    </source>
</evidence>
<evidence type="ECO:0000256" key="6">
    <source>
        <dbReference type="SAM" id="Phobius"/>
    </source>
</evidence>
<evidence type="ECO:0000313" key="8">
    <source>
        <dbReference type="Proteomes" id="UP001610334"/>
    </source>
</evidence>
<dbReference type="InterPro" id="IPR045863">
    <property type="entry name" value="CorA_TM1_TM2"/>
</dbReference>
<feature type="compositionally biased region" description="Basic and acidic residues" evidence="5">
    <location>
        <begin position="375"/>
        <end position="387"/>
    </location>
</feature>
<dbReference type="SUPFAM" id="SSF144083">
    <property type="entry name" value="Magnesium transport protein CorA, transmembrane region"/>
    <property type="match status" value="1"/>
</dbReference>
<sequence>MPIQGLIPQFLNQKDESTIQLVVPGGDPSGTPRVTLLSVEAATQHNFENEMRLLLVIKPLDLSSKFNPPKQLRWMHFSNNEMEFNLFLRSALEAYGIDNQARATITKFFDRFLVLCEQSAFCGGRFRRGPASTRVQLPGSEKKVMVNFTAIPYFLLQEAQSPPKPTAGRTKVHWVQPLVQSGYHLDSFRAREHQQAIRRLYSHITQIIHVPQLWLLTIGDKFIATCSPTPLYDSQGSSLIIRTIGRDPFPSMIRITTASGFVFFLEQSKCSVWFEFLYRVQSVMSAAREASIDTRNWVYKLETDGSLIEARHWRLLLQQHPDSELLPILASPSEPEPNPSANKLTIVTRYPLGVSEILKRWGERVLAHSQRRIRKGDDSRIPKRGEPSGHPYQNIDPYYRPPDSVLDTARSQHKREQAQSQGQNTSQSTPVGTLAKDEAKQEKQPVFKWTVGKPSVDKVSGEPSPTQRMKALLAYIHRDLLFLQGLRLSKLYNALPLETKSSVLKQIDTLRTKYHVNFYILDHIQDFVRYISDILEEFIDSNYDCVVKGKVWAAVYAVIQTFQYGFVNDALLQFQIEILALPLGPALRQIHSIRYGLAGVANPSIPRSLVEAFIEIVALLVNMASDASEFIANIDRLPKPTTTVEPSAPIPESAPASNLSQIELSNSDATESDGERNSDRGSDDMPHHQSHAAFPYSPDSAIDRLFIQLAQAQDECCATFCSDKEVPGSPGLGTIVALILESVLRGHSICKEMPVLDLGEIYATYTTSLQLKARNRPSKNLLLDINLLREELGTIIMNINLQLNLITDLRTDSSGNRPDDDDDLYMDETDFLEFEMLYSSMFGDSVLIDPSARAVLQDIHTDLREQKEVFAELIKRADILERQIVQRVDIIQEDHGKAILVFTIVSTIFLPLSFVATYLGMNTADIRDMDLNQSLFWQVAVPVTVVVVVLVLVGAYNAGRILRFISKGEI</sequence>
<dbReference type="Gene3D" id="1.20.58.340">
    <property type="entry name" value="Magnesium transport protein CorA, transmembrane region"/>
    <property type="match status" value="1"/>
</dbReference>
<evidence type="ECO:0000313" key="7">
    <source>
        <dbReference type="EMBL" id="KAL2813989.1"/>
    </source>
</evidence>